<dbReference type="PROSITE" id="PS01209">
    <property type="entry name" value="LDLRA_1"/>
    <property type="match status" value="1"/>
</dbReference>
<dbReference type="SMART" id="SM00034">
    <property type="entry name" value="CLECT"/>
    <property type="match status" value="1"/>
</dbReference>
<feature type="disulfide bond" evidence="6">
    <location>
        <begin position="425"/>
        <end position="440"/>
    </location>
</feature>
<evidence type="ECO:0000313" key="10">
    <source>
        <dbReference type="EMBL" id="KAK7086403.1"/>
    </source>
</evidence>
<dbReference type="CDD" id="cd00112">
    <property type="entry name" value="LDLa"/>
    <property type="match status" value="1"/>
</dbReference>
<dbReference type="Pfam" id="PF00354">
    <property type="entry name" value="Pentaxin"/>
    <property type="match status" value="1"/>
</dbReference>
<gene>
    <name evidence="10" type="ORF">SK128_013407</name>
</gene>
<dbReference type="Gene3D" id="2.60.120.200">
    <property type="match status" value="1"/>
</dbReference>
<keyword evidence="4 6" id="KW-1015">Disulfide bond</keyword>
<evidence type="ECO:0000256" key="5">
    <source>
        <dbReference type="ARBA" id="ARBA00023180"/>
    </source>
</evidence>
<evidence type="ECO:0000259" key="8">
    <source>
        <dbReference type="PROSITE" id="PS50041"/>
    </source>
</evidence>
<feature type="domain" description="C-type lectin" evidence="8">
    <location>
        <begin position="187"/>
        <end position="301"/>
    </location>
</feature>
<name>A0AAN9FTQ8_HALRR</name>
<dbReference type="EMBL" id="JAXCGZ010000212">
    <property type="protein sequence ID" value="KAK7086403.1"/>
    <property type="molecule type" value="Genomic_DNA"/>
</dbReference>
<evidence type="ECO:0000256" key="7">
    <source>
        <dbReference type="PROSITE-ProRule" id="PRU01172"/>
    </source>
</evidence>
<dbReference type="PANTHER" id="PTHR19277:SF161">
    <property type="entry name" value="LAMININ G DOMAIN-CONTAINING PROTEIN"/>
    <property type="match status" value="1"/>
</dbReference>
<evidence type="ECO:0000259" key="9">
    <source>
        <dbReference type="PROSITE" id="PS51828"/>
    </source>
</evidence>
<dbReference type="PANTHER" id="PTHR19277">
    <property type="entry name" value="PENTRAXIN"/>
    <property type="match status" value="1"/>
</dbReference>
<protein>
    <recommendedName>
        <fullName evidence="12">C-type lectin domain-containing protein</fullName>
    </recommendedName>
</protein>
<dbReference type="Gene3D" id="4.10.400.10">
    <property type="entry name" value="Low-density Lipoprotein Receptor"/>
    <property type="match status" value="1"/>
</dbReference>
<accession>A0AAN9FTQ8</accession>
<evidence type="ECO:0000256" key="2">
    <source>
        <dbReference type="ARBA" id="ARBA00022723"/>
    </source>
</evidence>
<evidence type="ECO:0000256" key="3">
    <source>
        <dbReference type="ARBA" id="ARBA00022837"/>
    </source>
</evidence>
<dbReference type="InterPro" id="IPR016187">
    <property type="entry name" value="CTDL_fold"/>
</dbReference>
<reference evidence="10 11" key="1">
    <citation type="submission" date="2023-11" db="EMBL/GenBank/DDBJ databases">
        <title>Halocaridina rubra genome assembly.</title>
        <authorList>
            <person name="Smith C."/>
        </authorList>
    </citation>
    <scope>NUCLEOTIDE SEQUENCE [LARGE SCALE GENOMIC DNA]</scope>
    <source>
        <strain evidence="10">EP-1</strain>
        <tissue evidence="10">Whole</tissue>
    </source>
</reference>
<dbReference type="PRINTS" id="PR00895">
    <property type="entry name" value="PENTAXIN"/>
</dbReference>
<dbReference type="GO" id="GO:0046872">
    <property type="term" value="F:metal ion binding"/>
    <property type="evidence" value="ECO:0007669"/>
    <property type="project" value="UniProtKB-KW"/>
</dbReference>
<evidence type="ECO:0000256" key="1">
    <source>
        <dbReference type="ARBA" id="ARBA00001913"/>
    </source>
</evidence>
<dbReference type="SUPFAM" id="SSF49899">
    <property type="entry name" value="Concanavalin A-like lectins/glucanases"/>
    <property type="match status" value="1"/>
</dbReference>
<feature type="disulfide bond" evidence="6">
    <location>
        <begin position="413"/>
        <end position="431"/>
    </location>
</feature>
<dbReference type="Proteomes" id="UP001381693">
    <property type="component" value="Unassembled WGS sequence"/>
</dbReference>
<feature type="disulfide bond" evidence="6">
    <location>
        <begin position="406"/>
        <end position="418"/>
    </location>
</feature>
<dbReference type="SUPFAM" id="SSF56436">
    <property type="entry name" value="C-type lectin-like"/>
    <property type="match status" value="1"/>
</dbReference>
<evidence type="ECO:0000256" key="4">
    <source>
        <dbReference type="ARBA" id="ARBA00023157"/>
    </source>
</evidence>
<feature type="non-terminal residue" evidence="10">
    <location>
        <position position="476"/>
    </location>
</feature>
<dbReference type="InterPro" id="IPR001304">
    <property type="entry name" value="C-type_lectin-like"/>
</dbReference>
<dbReference type="PROSITE" id="PS51828">
    <property type="entry name" value="PTX_2"/>
    <property type="match status" value="1"/>
</dbReference>
<dbReference type="InterPro" id="IPR036055">
    <property type="entry name" value="LDL_receptor-like_sf"/>
</dbReference>
<dbReference type="AlphaFoldDB" id="A0AAN9FTQ8"/>
<dbReference type="Gene3D" id="3.10.100.10">
    <property type="entry name" value="Mannose-Binding Protein A, subunit A"/>
    <property type="match status" value="1"/>
</dbReference>
<comment type="caution">
    <text evidence="7">Lacks conserved residue(s) required for the propagation of feature annotation.</text>
</comment>
<dbReference type="SMART" id="SM00159">
    <property type="entry name" value="PTX"/>
    <property type="match status" value="1"/>
</dbReference>
<comment type="cofactor">
    <cofactor evidence="1">
        <name>Ca(2+)</name>
        <dbReference type="ChEBI" id="CHEBI:29108"/>
    </cofactor>
</comment>
<keyword evidence="11" id="KW-1185">Reference proteome</keyword>
<organism evidence="10 11">
    <name type="scientific">Halocaridina rubra</name>
    <name type="common">Hawaiian red shrimp</name>
    <dbReference type="NCBI Taxonomy" id="373956"/>
    <lineage>
        <taxon>Eukaryota</taxon>
        <taxon>Metazoa</taxon>
        <taxon>Ecdysozoa</taxon>
        <taxon>Arthropoda</taxon>
        <taxon>Crustacea</taxon>
        <taxon>Multicrustacea</taxon>
        <taxon>Malacostraca</taxon>
        <taxon>Eumalacostraca</taxon>
        <taxon>Eucarida</taxon>
        <taxon>Decapoda</taxon>
        <taxon>Pleocyemata</taxon>
        <taxon>Caridea</taxon>
        <taxon>Atyoidea</taxon>
        <taxon>Atyidae</taxon>
        <taxon>Halocaridina</taxon>
    </lineage>
</organism>
<comment type="caution">
    <text evidence="10">The sequence shown here is derived from an EMBL/GenBank/DDBJ whole genome shotgun (WGS) entry which is preliminary data.</text>
</comment>
<dbReference type="Pfam" id="PF00057">
    <property type="entry name" value="Ldl_recept_a"/>
    <property type="match status" value="1"/>
</dbReference>
<proteinExistence type="predicted"/>
<dbReference type="Pfam" id="PF00059">
    <property type="entry name" value="Lectin_C"/>
    <property type="match status" value="1"/>
</dbReference>
<dbReference type="PROSITE" id="PS50068">
    <property type="entry name" value="LDLRA_2"/>
    <property type="match status" value="1"/>
</dbReference>
<keyword evidence="3" id="KW-0106">Calcium</keyword>
<dbReference type="SUPFAM" id="SSF57424">
    <property type="entry name" value="LDL receptor-like module"/>
    <property type="match status" value="1"/>
</dbReference>
<dbReference type="InterPro" id="IPR001759">
    <property type="entry name" value="PTX_dom"/>
</dbReference>
<evidence type="ECO:0008006" key="12">
    <source>
        <dbReference type="Google" id="ProtNLM"/>
    </source>
</evidence>
<dbReference type="InterPro" id="IPR023415">
    <property type="entry name" value="LDLR_class-A_CS"/>
</dbReference>
<dbReference type="PROSITE" id="PS50041">
    <property type="entry name" value="C_TYPE_LECTIN_2"/>
    <property type="match status" value="1"/>
</dbReference>
<dbReference type="InterPro" id="IPR051360">
    <property type="entry name" value="Neuronal_Pentraxin_Related"/>
</dbReference>
<dbReference type="InterPro" id="IPR016186">
    <property type="entry name" value="C-type_lectin-like/link_sf"/>
</dbReference>
<keyword evidence="2" id="KW-0479">Metal-binding</keyword>
<evidence type="ECO:0000256" key="6">
    <source>
        <dbReference type="PROSITE-ProRule" id="PRU00124"/>
    </source>
</evidence>
<dbReference type="InterPro" id="IPR013320">
    <property type="entry name" value="ConA-like_dom_sf"/>
</dbReference>
<keyword evidence="5" id="KW-0325">Glycoprotein</keyword>
<dbReference type="InterPro" id="IPR002172">
    <property type="entry name" value="LDrepeatLR_classA_rpt"/>
</dbReference>
<dbReference type="SMART" id="SM00192">
    <property type="entry name" value="LDLa"/>
    <property type="match status" value="1"/>
</dbReference>
<evidence type="ECO:0000313" key="11">
    <source>
        <dbReference type="Proteomes" id="UP001381693"/>
    </source>
</evidence>
<sequence length="476" mass="53827">MGVCIRLKVHHFRMKTYVFSYATSDKDNNEFNFGFKVEDAYVAIGSNYYSNSKTVFFSPRVWYHFCFVVNNTNYSIYIDGVLDHARKITERSILANASFVLGQETDVVLGGYQEHQSYSGHITDFNVFSYALTDEDVQGIANCSSTLEGDLVAWSSVNMTVEGNVLELDLSPGEFCTKKTQLTMFPERRTLADATHWCNNLKAKIALPRSPKQNNDLYNISKAFFSVCQPPNHARIYLWIGANDVIENTKFTDVEGNPLAYHNFRGTYNSVRLSCVGMTLPPNDGGWDDASCSSLYSFCVACEEHQPTVLKMRGLCEFDKKAAFCRLYPQYGELAVFRGFTKYEIHFNASLLTWILWDIWTGDTVATYFAYDSSYPLGRHIWTLATDYYVCGLLKGTEHSLALSACYDWEYSCDDATCINLTQRCDLRVDCPDASDEISCNKLSLPEDYLATITPPGVFHGPLQMDLNVSLLGFSE</sequence>
<feature type="domain" description="Pentraxin (PTX)" evidence="9">
    <location>
        <begin position="1"/>
        <end position="176"/>
    </location>
</feature>